<dbReference type="Proteomes" id="UP001156215">
    <property type="component" value="Chromosome"/>
</dbReference>
<protein>
    <recommendedName>
        <fullName evidence="6">Exodeoxyribonuclease 7 small subunit</fullName>
        <ecNumber evidence="6">3.1.11.6</ecNumber>
    </recommendedName>
    <alternativeName>
        <fullName evidence="6">Exodeoxyribonuclease VII small subunit</fullName>
        <shortName evidence="6">Exonuclease VII small subunit</shortName>
    </alternativeName>
</protein>
<keyword evidence="8" id="KW-1185">Reference proteome</keyword>
<comment type="similarity">
    <text evidence="1 6">Belongs to the XseB family.</text>
</comment>
<keyword evidence="2 6" id="KW-0963">Cytoplasm</keyword>
<dbReference type="InterPro" id="IPR003761">
    <property type="entry name" value="Exonuc_VII_S"/>
</dbReference>
<dbReference type="SUPFAM" id="SSF116842">
    <property type="entry name" value="XseB-like"/>
    <property type="match status" value="1"/>
</dbReference>
<comment type="subcellular location">
    <subcellularLocation>
        <location evidence="6">Cytoplasm</location>
    </subcellularLocation>
</comment>
<dbReference type="PANTHER" id="PTHR34137">
    <property type="entry name" value="EXODEOXYRIBONUCLEASE 7 SMALL SUBUNIT"/>
    <property type="match status" value="1"/>
</dbReference>
<evidence type="ECO:0000256" key="5">
    <source>
        <dbReference type="ARBA" id="ARBA00022839"/>
    </source>
</evidence>
<dbReference type="NCBIfam" id="TIGR01280">
    <property type="entry name" value="xseB"/>
    <property type="match status" value="1"/>
</dbReference>
<dbReference type="RefSeq" id="WP_269307944.1">
    <property type="nucleotide sequence ID" value="NZ_CP098242.1"/>
</dbReference>
<evidence type="ECO:0000313" key="7">
    <source>
        <dbReference type="EMBL" id="WAW08952.1"/>
    </source>
</evidence>
<keyword evidence="3 6" id="KW-0540">Nuclease</keyword>
<dbReference type="GO" id="GO:0009318">
    <property type="term" value="C:exodeoxyribonuclease VII complex"/>
    <property type="evidence" value="ECO:0007669"/>
    <property type="project" value="UniProtKB-UniRule"/>
</dbReference>
<dbReference type="GO" id="GO:0008855">
    <property type="term" value="F:exodeoxyribonuclease VII activity"/>
    <property type="evidence" value="ECO:0007669"/>
    <property type="project" value="UniProtKB-UniRule"/>
</dbReference>
<dbReference type="HAMAP" id="MF_00337">
    <property type="entry name" value="Exonuc_7_S"/>
    <property type="match status" value="1"/>
</dbReference>
<organism evidence="7 8">
    <name type="scientific">Oxalobacter vibrioformis</name>
    <dbReference type="NCBI Taxonomy" id="933080"/>
    <lineage>
        <taxon>Bacteria</taxon>
        <taxon>Pseudomonadati</taxon>
        <taxon>Pseudomonadota</taxon>
        <taxon>Betaproteobacteria</taxon>
        <taxon>Burkholderiales</taxon>
        <taxon>Oxalobacteraceae</taxon>
        <taxon>Oxalobacter</taxon>
    </lineage>
</organism>
<keyword evidence="5 6" id="KW-0269">Exonuclease</keyword>
<sequence length="86" mass="9768">MSDKTEKNTDKTKIESFESAMAELSRLVAQLEEGELPLEASITAYQRGVELVRYCTAQLEKVDRQIEVLDKEMLKPFEPDSATESK</sequence>
<dbReference type="AlphaFoldDB" id="A0A9E9P1L4"/>
<dbReference type="PANTHER" id="PTHR34137:SF1">
    <property type="entry name" value="EXODEOXYRIBONUCLEASE 7 SMALL SUBUNIT"/>
    <property type="match status" value="1"/>
</dbReference>
<reference evidence="7" key="1">
    <citation type="journal article" date="2022" name="Front. Microbiol.">
        <title>New perspectives on an old grouping: The genomic and phenotypic variability of Oxalobacter formigenes and the implications for calcium oxalate stone prevention.</title>
        <authorList>
            <person name="Chmiel J.A."/>
            <person name="Carr C."/>
            <person name="Stuivenberg G.A."/>
            <person name="Venema R."/>
            <person name="Chanyi R.M."/>
            <person name="Al K.F."/>
            <person name="Giguere D."/>
            <person name="Say H."/>
            <person name="Akouris P.P."/>
            <person name="Dominguez Romero S.A."/>
            <person name="Kwong A."/>
            <person name="Tai V."/>
            <person name="Koval S.F."/>
            <person name="Razvi H."/>
            <person name="Bjazevic J."/>
            <person name="Burton J.P."/>
        </authorList>
    </citation>
    <scope>NUCLEOTIDE SEQUENCE</scope>
    <source>
        <strain evidence="7">WoOx3</strain>
    </source>
</reference>
<dbReference type="EC" id="3.1.11.6" evidence="6"/>
<dbReference type="KEGG" id="ovb:NB640_06540"/>
<dbReference type="Pfam" id="PF02609">
    <property type="entry name" value="Exonuc_VII_S"/>
    <property type="match status" value="1"/>
</dbReference>
<dbReference type="Gene3D" id="1.10.287.1040">
    <property type="entry name" value="Exonuclease VII, small subunit"/>
    <property type="match status" value="1"/>
</dbReference>
<evidence type="ECO:0000256" key="2">
    <source>
        <dbReference type="ARBA" id="ARBA00022490"/>
    </source>
</evidence>
<dbReference type="NCBIfam" id="NF002141">
    <property type="entry name" value="PRK00977.1-5"/>
    <property type="match status" value="1"/>
</dbReference>
<evidence type="ECO:0000256" key="6">
    <source>
        <dbReference type="HAMAP-Rule" id="MF_00337"/>
    </source>
</evidence>
<dbReference type="InterPro" id="IPR037004">
    <property type="entry name" value="Exonuc_VII_ssu_sf"/>
</dbReference>
<dbReference type="EMBL" id="CP098242">
    <property type="protein sequence ID" value="WAW08952.1"/>
    <property type="molecule type" value="Genomic_DNA"/>
</dbReference>
<evidence type="ECO:0000313" key="8">
    <source>
        <dbReference type="Proteomes" id="UP001156215"/>
    </source>
</evidence>
<comment type="catalytic activity">
    <reaction evidence="6">
        <text>Exonucleolytic cleavage in either 5'- to 3'- or 3'- to 5'-direction to yield nucleoside 5'-phosphates.</text>
        <dbReference type="EC" id="3.1.11.6"/>
    </reaction>
</comment>
<gene>
    <name evidence="6" type="primary">xseB</name>
    <name evidence="7" type="ORF">NB640_06540</name>
</gene>
<evidence type="ECO:0000256" key="1">
    <source>
        <dbReference type="ARBA" id="ARBA00009998"/>
    </source>
</evidence>
<dbReference type="PIRSF" id="PIRSF006488">
    <property type="entry name" value="Exonuc_VII_S"/>
    <property type="match status" value="1"/>
</dbReference>
<comment type="subunit">
    <text evidence="6">Heterooligomer composed of large and small subunits.</text>
</comment>
<name>A0A9E9P1L4_9BURK</name>
<dbReference type="GO" id="GO:0005829">
    <property type="term" value="C:cytosol"/>
    <property type="evidence" value="ECO:0007669"/>
    <property type="project" value="TreeGrafter"/>
</dbReference>
<accession>A0A9E9P1L4</accession>
<proteinExistence type="inferred from homology"/>
<dbReference type="GO" id="GO:0006308">
    <property type="term" value="P:DNA catabolic process"/>
    <property type="evidence" value="ECO:0007669"/>
    <property type="project" value="UniProtKB-UniRule"/>
</dbReference>
<evidence type="ECO:0000256" key="4">
    <source>
        <dbReference type="ARBA" id="ARBA00022801"/>
    </source>
</evidence>
<evidence type="ECO:0000256" key="3">
    <source>
        <dbReference type="ARBA" id="ARBA00022722"/>
    </source>
</evidence>
<keyword evidence="4 6" id="KW-0378">Hydrolase</keyword>
<comment type="function">
    <text evidence="6">Bidirectionally degrades single-stranded DNA into large acid-insoluble oligonucleotides, which are then degraded further into small acid-soluble oligonucleotides.</text>
</comment>